<organism evidence="1 2">
    <name type="scientific">Lepagella muris</name>
    <dbReference type="NCBI Taxonomy" id="3032870"/>
    <lineage>
        <taxon>Bacteria</taxon>
        <taxon>Pseudomonadati</taxon>
        <taxon>Bacteroidota</taxon>
        <taxon>Bacteroidia</taxon>
        <taxon>Bacteroidales</taxon>
        <taxon>Muribaculaceae</taxon>
        <taxon>Lepagella</taxon>
    </lineage>
</organism>
<keyword evidence="1" id="KW-0238">DNA-binding</keyword>
<accession>A0AC61RN99</accession>
<comment type="caution">
    <text evidence="1">The sequence shown here is derived from an EMBL/GenBank/DDBJ whole genome shotgun (WGS) entry which is preliminary data.</text>
</comment>
<reference evidence="1" key="1">
    <citation type="submission" date="2019-04" db="EMBL/GenBank/DDBJ databases">
        <title>Microbes associate with the intestines of laboratory mice.</title>
        <authorList>
            <person name="Navarre W."/>
            <person name="Wong E."/>
            <person name="Huang K."/>
            <person name="Tropini C."/>
            <person name="Ng K."/>
            <person name="Yu B."/>
        </authorList>
    </citation>
    <scope>NUCLEOTIDE SEQUENCE</scope>
    <source>
        <strain evidence="1">NM04_E33</strain>
    </source>
</reference>
<dbReference type="EMBL" id="SRYB01000003">
    <property type="protein sequence ID" value="TGY80325.1"/>
    <property type="molecule type" value="Genomic_DNA"/>
</dbReference>
<evidence type="ECO:0000313" key="2">
    <source>
        <dbReference type="Proteomes" id="UP000306319"/>
    </source>
</evidence>
<protein>
    <submittedName>
        <fullName evidence="1">DNA-binding protein</fullName>
    </submittedName>
</protein>
<dbReference type="Proteomes" id="UP000306319">
    <property type="component" value="Unassembled WGS sequence"/>
</dbReference>
<name>A0AC61RN99_9BACT</name>
<keyword evidence="2" id="KW-1185">Reference proteome</keyword>
<sequence>MNFAARCSNPPSYRIMIEKPTFEAMPQIMARLEEKVDALTETVGKLLQGAMAPMVVTAPEEMVTVKDAASILRLSVSRVYALVQEGRIPCYKPGRNLLFLPSELRKWMAEGLRKGQPSIEEQMEQMTKGMRNSAKDRRFI</sequence>
<gene>
    <name evidence="1" type="ORF">E5331_03565</name>
</gene>
<proteinExistence type="predicted"/>
<evidence type="ECO:0000313" key="1">
    <source>
        <dbReference type="EMBL" id="TGY80325.1"/>
    </source>
</evidence>